<gene>
    <name evidence="1" type="ORF">ACFFUR_07580</name>
</gene>
<comment type="caution">
    <text evidence="1">The sequence shown here is derived from an EMBL/GenBank/DDBJ whole genome shotgun (WGS) entry which is preliminary data.</text>
</comment>
<name>A0ABV5J4B8_9BACT</name>
<keyword evidence="2" id="KW-1185">Reference proteome</keyword>
<dbReference type="EMBL" id="JBHMEW010000052">
    <property type="protein sequence ID" value="MFB9211662.1"/>
    <property type="molecule type" value="Genomic_DNA"/>
</dbReference>
<dbReference type="RefSeq" id="WP_290246295.1">
    <property type="nucleotide sequence ID" value="NZ_JAUFQT010000001.1"/>
</dbReference>
<protein>
    <recommendedName>
        <fullName evidence="3">Glycosyl transferase family 2</fullName>
    </recommendedName>
</protein>
<evidence type="ECO:0000313" key="1">
    <source>
        <dbReference type="EMBL" id="MFB9211662.1"/>
    </source>
</evidence>
<dbReference type="SUPFAM" id="SSF53448">
    <property type="entry name" value="Nucleotide-diphospho-sugar transferases"/>
    <property type="match status" value="1"/>
</dbReference>
<evidence type="ECO:0000313" key="2">
    <source>
        <dbReference type="Proteomes" id="UP001589654"/>
    </source>
</evidence>
<dbReference type="Proteomes" id="UP001589654">
    <property type="component" value="Unassembled WGS sequence"/>
</dbReference>
<evidence type="ECO:0008006" key="3">
    <source>
        <dbReference type="Google" id="ProtNLM"/>
    </source>
</evidence>
<dbReference type="InterPro" id="IPR029044">
    <property type="entry name" value="Nucleotide-diphossugar_trans"/>
</dbReference>
<sequence>MKFQNIKVIVRSSNERTENNCKQLLEQLFEKESIDIVHEIPFSAAIKRSFEIAIKSRKDWLLCIDADVLISKIGLEKVLSKLDKYSKKTFCVQGLILDKFFGIFRPAGNHFYNIHHLKKAINYIPKDGETLRPESFIKREMALLDFPTQQSDIIIGIHDYEQYYADIYRKCFLQAHKHRSFVDYVLPKWRSLASIDFDFKVAIYGVTSGKIFSDKVNVSKEFIKDEILDVMEIKGITEKTHSFQFNFMEIDKLIDENIQYQNEIQEIMFPHERWNEILNRNTILNKKRYNIWHLFIIKTGNGLIKLGKWIHNLS</sequence>
<organism evidence="1 2">
    <name type="scientific">Echinicola jeungdonensis</name>
    <dbReference type="NCBI Taxonomy" id="709343"/>
    <lineage>
        <taxon>Bacteria</taxon>
        <taxon>Pseudomonadati</taxon>
        <taxon>Bacteroidota</taxon>
        <taxon>Cytophagia</taxon>
        <taxon>Cytophagales</taxon>
        <taxon>Cyclobacteriaceae</taxon>
        <taxon>Echinicola</taxon>
    </lineage>
</organism>
<reference evidence="1 2" key="1">
    <citation type="submission" date="2024-09" db="EMBL/GenBank/DDBJ databases">
        <authorList>
            <person name="Sun Q."/>
            <person name="Mori K."/>
        </authorList>
    </citation>
    <scope>NUCLEOTIDE SEQUENCE [LARGE SCALE GENOMIC DNA]</scope>
    <source>
        <strain evidence="1 2">CECT 7682</strain>
    </source>
</reference>
<accession>A0ABV5J4B8</accession>
<proteinExistence type="predicted"/>
<dbReference type="Gene3D" id="3.90.550.10">
    <property type="entry name" value="Spore Coat Polysaccharide Biosynthesis Protein SpsA, Chain A"/>
    <property type="match status" value="1"/>
</dbReference>